<evidence type="ECO:0000259" key="2">
    <source>
        <dbReference type="PROSITE" id="PS50011"/>
    </source>
</evidence>
<gene>
    <name evidence="3" type="ORF">BJX67DRAFT_108480</name>
</gene>
<organism evidence="3 4">
    <name type="scientific">Aspergillus lucknowensis</name>
    <dbReference type="NCBI Taxonomy" id="176173"/>
    <lineage>
        <taxon>Eukaryota</taxon>
        <taxon>Fungi</taxon>
        <taxon>Dikarya</taxon>
        <taxon>Ascomycota</taxon>
        <taxon>Pezizomycotina</taxon>
        <taxon>Eurotiomycetes</taxon>
        <taxon>Eurotiomycetidae</taxon>
        <taxon>Eurotiales</taxon>
        <taxon>Aspergillaceae</taxon>
        <taxon>Aspergillus</taxon>
        <taxon>Aspergillus subgen. Nidulantes</taxon>
    </lineage>
</organism>
<feature type="domain" description="Protein kinase" evidence="2">
    <location>
        <begin position="172"/>
        <end position="489"/>
    </location>
</feature>
<feature type="compositionally biased region" description="Low complexity" evidence="1">
    <location>
        <begin position="499"/>
        <end position="509"/>
    </location>
</feature>
<dbReference type="InterPro" id="IPR011009">
    <property type="entry name" value="Kinase-like_dom_sf"/>
</dbReference>
<dbReference type="PROSITE" id="PS00108">
    <property type="entry name" value="PROTEIN_KINASE_ST"/>
    <property type="match status" value="1"/>
</dbReference>
<dbReference type="Gene3D" id="1.10.510.10">
    <property type="entry name" value="Transferase(Phosphotransferase) domain 1"/>
    <property type="match status" value="1"/>
</dbReference>
<dbReference type="CDD" id="cd00180">
    <property type="entry name" value="PKc"/>
    <property type="match status" value="1"/>
</dbReference>
<accession>A0ABR4LRS6</accession>
<proteinExistence type="predicted"/>
<dbReference type="SUPFAM" id="SSF82171">
    <property type="entry name" value="DPP6 N-terminal domain-like"/>
    <property type="match status" value="1"/>
</dbReference>
<dbReference type="PANTHER" id="PTHR24359">
    <property type="entry name" value="SERINE/THREONINE-PROTEIN KINASE SBK1"/>
    <property type="match status" value="1"/>
</dbReference>
<reference evidence="3 4" key="1">
    <citation type="submission" date="2024-07" db="EMBL/GenBank/DDBJ databases">
        <title>Section-level genome sequencing and comparative genomics of Aspergillus sections Usti and Cavernicolus.</title>
        <authorList>
            <consortium name="Lawrence Berkeley National Laboratory"/>
            <person name="Nybo J.L."/>
            <person name="Vesth T.C."/>
            <person name="Theobald S."/>
            <person name="Frisvad J.C."/>
            <person name="Larsen T.O."/>
            <person name="Kjaerboelling I."/>
            <person name="Rothschild-Mancinelli K."/>
            <person name="Lyhne E.K."/>
            <person name="Kogle M.E."/>
            <person name="Barry K."/>
            <person name="Clum A."/>
            <person name="Na H."/>
            <person name="Ledsgaard L."/>
            <person name="Lin J."/>
            <person name="Lipzen A."/>
            <person name="Kuo A."/>
            <person name="Riley R."/>
            <person name="Mondo S."/>
            <person name="Labutti K."/>
            <person name="Haridas S."/>
            <person name="Pangalinan J."/>
            <person name="Salamov A.A."/>
            <person name="Simmons B.A."/>
            <person name="Magnuson J.K."/>
            <person name="Chen J."/>
            <person name="Drula E."/>
            <person name="Henrissat B."/>
            <person name="Wiebenga A."/>
            <person name="Lubbers R.J."/>
            <person name="Gomes A.C."/>
            <person name="Macurrencykelacurrency M.R."/>
            <person name="Stajich J."/>
            <person name="Grigoriev I.V."/>
            <person name="Mortensen U.H."/>
            <person name="De Vries R.P."/>
            <person name="Baker S.E."/>
            <person name="Andersen M.R."/>
        </authorList>
    </citation>
    <scope>NUCLEOTIDE SEQUENCE [LARGE SCALE GENOMIC DNA]</scope>
    <source>
        <strain evidence="3 4">CBS 449.75</strain>
    </source>
</reference>
<keyword evidence="4" id="KW-1185">Reference proteome</keyword>
<dbReference type="GeneID" id="98139356"/>
<name>A0ABR4LRS6_9EURO</name>
<dbReference type="RefSeq" id="XP_070886226.1">
    <property type="nucleotide sequence ID" value="XM_071024284.1"/>
</dbReference>
<dbReference type="PANTHER" id="PTHR24359:SF1">
    <property type="entry name" value="INHIBITOR OF NUCLEAR FACTOR KAPPA-B KINASE EPSILON SUBUNIT HOMOLOG 1-RELATED"/>
    <property type="match status" value="1"/>
</dbReference>
<dbReference type="InterPro" id="IPR008271">
    <property type="entry name" value="Ser/Thr_kinase_AS"/>
</dbReference>
<evidence type="ECO:0000313" key="4">
    <source>
        <dbReference type="Proteomes" id="UP001610432"/>
    </source>
</evidence>
<feature type="region of interest" description="Disordered" evidence="1">
    <location>
        <begin position="491"/>
        <end position="512"/>
    </location>
</feature>
<dbReference type="SMART" id="SM00220">
    <property type="entry name" value="S_TKc"/>
    <property type="match status" value="1"/>
</dbReference>
<dbReference type="InterPro" id="IPR000719">
    <property type="entry name" value="Prot_kinase_dom"/>
</dbReference>
<dbReference type="EMBL" id="JBFXLQ010000020">
    <property type="protein sequence ID" value="KAL2867247.1"/>
    <property type="molecule type" value="Genomic_DNA"/>
</dbReference>
<dbReference type="SUPFAM" id="SSF56112">
    <property type="entry name" value="Protein kinase-like (PK-like)"/>
    <property type="match status" value="1"/>
</dbReference>
<dbReference type="PROSITE" id="PS50011">
    <property type="entry name" value="PROTEIN_KINASE_DOM"/>
    <property type="match status" value="1"/>
</dbReference>
<evidence type="ECO:0000256" key="1">
    <source>
        <dbReference type="SAM" id="MobiDB-lite"/>
    </source>
</evidence>
<comment type="caution">
    <text evidence="3">The sequence shown here is derived from an EMBL/GenBank/DDBJ whole genome shotgun (WGS) entry which is preliminary data.</text>
</comment>
<sequence>MQSTNLAQEVFRIADDFSARLERLQARNWEARPFYRNGSVRFFFQTNRESVVAFFEPLLRLHDLSDLDAKRVSDLAIQHLCSVFAIVLRIRPREDLTILRQFTELLVVNRAIADTPRLTDENLPISLVNSQLYFSQGAGSFFDTQFQFCAITLQMNGPNYRDDYRSQCPLPYLSQEKIGGGAFGQVYKVLIERGHLRSTEESSGNHEPVFRARKDFKRDQAFSVELDVLRSIMAQPQKHDHLVMVHAILQYGDTSSLFFPLASCDLHQYLNGEYSTNVSAPTTLEQKSAVYRRGVDLAGALAFLHGSSGGVVCLHLDLKPRNVLVYYAGDPEKEIWKITDFGLTRVKNQEHSTAAPEVEGVYLPPECGMSNGRVATKSDVWSFGCIFSLVITYIAKGPEGVKRFANRRGERSEGDFFYVASGNSPPRISSGVTAWFDDLRSSAAGDERETRVIRESLDYLQHDVLHPTREKRASARDVEAALKEIHTHFFSQNNPPPSLSSSHSPPQHSTIPGRFRSWPWRRLSEAPVSRLRNFGYDLGTNGLGFRFSQFGGDFLAFFSAHRILIWTVSEILSAPANASQIPPLQSLEIPNESVKHFAVSSNSICAAVDGDSFKCYLYNVDRPSAAVRVDDGVGVSYDHMGGIKRVSMSLDGALVAFVITQRPGRPESGCKIYLASSRHLIDTADGVGTSYSLPRSSRSNSEVSESSFLSVPMAQNIILEHVEVGSATKIRFLDFTPDGKFLVIIIQNSTSGLLIRAWETSSGRKYCRDFSITNESTQNLRSLFTACVLYTSRLAEPCLTIITDGRRILHVNLLKRTSSSRELGKDVDSMFVSDDGQSLALIGRNAGLRVYLLPLHAPGTSDFTSTSKIDRISYSAALDAAALKRDGNQQLKLLIASFSGSFLEMEI</sequence>
<evidence type="ECO:0000313" key="3">
    <source>
        <dbReference type="EMBL" id="KAL2867247.1"/>
    </source>
</evidence>
<protein>
    <submittedName>
        <fullName evidence="3">Kinase-like domain-containing protein</fullName>
    </submittedName>
</protein>
<dbReference type="Pfam" id="PF00069">
    <property type="entry name" value="Pkinase"/>
    <property type="match status" value="1"/>
</dbReference>
<dbReference type="Proteomes" id="UP001610432">
    <property type="component" value="Unassembled WGS sequence"/>
</dbReference>